<evidence type="ECO:0000256" key="6">
    <source>
        <dbReference type="ARBA" id="ARBA00023242"/>
    </source>
</evidence>
<proteinExistence type="predicted"/>
<name>A0A7N0T8U7_KALFE</name>
<evidence type="ECO:0000256" key="5">
    <source>
        <dbReference type="ARBA" id="ARBA00022833"/>
    </source>
</evidence>
<feature type="region of interest" description="Disordered" evidence="7">
    <location>
        <begin position="230"/>
        <end position="253"/>
    </location>
</feature>
<comment type="subcellular location">
    <subcellularLocation>
        <location evidence="1">Nucleus</location>
    </subcellularLocation>
</comment>
<keyword evidence="4" id="KW-0863">Zinc-finger</keyword>
<keyword evidence="2" id="KW-0479">Metal-binding</keyword>
<protein>
    <submittedName>
        <fullName evidence="10">Uncharacterized protein</fullName>
    </submittedName>
</protein>
<evidence type="ECO:0000313" key="10">
    <source>
        <dbReference type="EnsemblPlants" id="Kaladp0025s0018.1.v1.1"/>
    </source>
</evidence>
<dbReference type="InterPro" id="IPR003604">
    <property type="entry name" value="Matrin/U1-like-C_Znf_C2H2"/>
</dbReference>
<accession>A0A7N0T8U7</accession>
<dbReference type="InterPro" id="IPR013087">
    <property type="entry name" value="Znf_C2H2_type"/>
</dbReference>
<dbReference type="SMART" id="SM00355">
    <property type="entry name" value="ZnF_C2H2"/>
    <property type="match status" value="2"/>
</dbReference>
<evidence type="ECO:0000256" key="4">
    <source>
        <dbReference type="ARBA" id="ARBA00022771"/>
    </source>
</evidence>
<dbReference type="InterPro" id="IPR051868">
    <property type="entry name" value="ZN346_ZMAT4"/>
</dbReference>
<feature type="domain" description="U1-type" evidence="9">
    <location>
        <begin position="272"/>
        <end position="306"/>
    </location>
</feature>
<dbReference type="SUPFAM" id="SSF57667">
    <property type="entry name" value="beta-beta-alpha zinc fingers"/>
    <property type="match status" value="2"/>
</dbReference>
<keyword evidence="6" id="KW-0539">Nucleus</keyword>
<evidence type="ECO:0000313" key="11">
    <source>
        <dbReference type="Proteomes" id="UP000594263"/>
    </source>
</evidence>
<feature type="domain" description="C2H2-type" evidence="8">
    <location>
        <begin position="275"/>
        <end position="299"/>
    </location>
</feature>
<sequence length="317" mass="33987">MDLTSWAPGSHPSASVSAQQNPFYPQSITIQNPNQLYAQPTPESFTYYPQTQQHQIQPPFYHQQPQHQNHLLPTDASVPASYYHDPNWQYYQANAVDLLGNLPSQGATVASSWMDQHLAANPNSTSTFTSQAVQSYKGGKGMWKRASKKAKVVQSVYCDICKVDCNSKEVLEQHILGKKHIKNASKLVQSVTSVGIASNPVIQSVTSIGVTSNPVNQSVASVGVTSNPVIGPAENPAKTKAAAGRKSKRAAHSQIDLETKRMKVVAGGAAAAAVRVCAACNVVCNSETVFNFHIAGQKHSAAMKKYLASTTGKATVA</sequence>
<feature type="domain" description="U1-type" evidence="9">
    <location>
        <begin position="153"/>
        <end position="187"/>
    </location>
</feature>
<evidence type="ECO:0000259" key="8">
    <source>
        <dbReference type="SMART" id="SM00355"/>
    </source>
</evidence>
<dbReference type="PANTHER" id="PTHR46144">
    <property type="entry name" value="ZINC FINGER PROTEIN 385B-LIKE"/>
    <property type="match status" value="1"/>
</dbReference>
<feature type="domain" description="C2H2-type" evidence="8">
    <location>
        <begin position="156"/>
        <end position="180"/>
    </location>
</feature>
<dbReference type="Proteomes" id="UP000594263">
    <property type="component" value="Unplaced"/>
</dbReference>
<dbReference type="GO" id="GO:0005634">
    <property type="term" value="C:nucleus"/>
    <property type="evidence" value="ECO:0007669"/>
    <property type="project" value="UniProtKB-SubCell"/>
</dbReference>
<dbReference type="PANTHER" id="PTHR46144:SF6">
    <property type="entry name" value="C2H2-TYPE DOMAIN-CONTAINING PROTEIN"/>
    <property type="match status" value="1"/>
</dbReference>
<evidence type="ECO:0000256" key="7">
    <source>
        <dbReference type="SAM" id="MobiDB-lite"/>
    </source>
</evidence>
<evidence type="ECO:0000256" key="1">
    <source>
        <dbReference type="ARBA" id="ARBA00004123"/>
    </source>
</evidence>
<reference evidence="10" key="1">
    <citation type="submission" date="2021-01" db="UniProtKB">
        <authorList>
            <consortium name="EnsemblPlants"/>
        </authorList>
    </citation>
    <scope>IDENTIFICATION</scope>
</reference>
<evidence type="ECO:0000256" key="3">
    <source>
        <dbReference type="ARBA" id="ARBA00022737"/>
    </source>
</evidence>
<keyword evidence="5" id="KW-0862">Zinc</keyword>
<evidence type="ECO:0000256" key="2">
    <source>
        <dbReference type="ARBA" id="ARBA00022723"/>
    </source>
</evidence>
<dbReference type="EnsemblPlants" id="Kaladp0025s0018.1.v1.1">
    <property type="protein sequence ID" value="Kaladp0025s0018.1.v1.1"/>
    <property type="gene ID" value="Kaladp0025s0018.v1.1"/>
</dbReference>
<dbReference type="GO" id="GO:0008270">
    <property type="term" value="F:zinc ion binding"/>
    <property type="evidence" value="ECO:0007669"/>
    <property type="project" value="UniProtKB-KW"/>
</dbReference>
<keyword evidence="3" id="KW-0677">Repeat</keyword>
<organism evidence="10 11">
    <name type="scientific">Kalanchoe fedtschenkoi</name>
    <name type="common">Lavender scallops</name>
    <name type="synonym">South American air plant</name>
    <dbReference type="NCBI Taxonomy" id="63787"/>
    <lineage>
        <taxon>Eukaryota</taxon>
        <taxon>Viridiplantae</taxon>
        <taxon>Streptophyta</taxon>
        <taxon>Embryophyta</taxon>
        <taxon>Tracheophyta</taxon>
        <taxon>Spermatophyta</taxon>
        <taxon>Magnoliopsida</taxon>
        <taxon>eudicotyledons</taxon>
        <taxon>Gunneridae</taxon>
        <taxon>Pentapetalae</taxon>
        <taxon>Saxifragales</taxon>
        <taxon>Crassulaceae</taxon>
        <taxon>Kalanchoe</taxon>
    </lineage>
</organism>
<keyword evidence="11" id="KW-1185">Reference proteome</keyword>
<dbReference type="InterPro" id="IPR036236">
    <property type="entry name" value="Znf_C2H2_sf"/>
</dbReference>
<dbReference type="SMART" id="SM00451">
    <property type="entry name" value="ZnF_U1"/>
    <property type="match status" value="2"/>
</dbReference>
<dbReference type="Gramene" id="Kaladp0025s0018.1.v1.1">
    <property type="protein sequence ID" value="Kaladp0025s0018.1.v1.1"/>
    <property type="gene ID" value="Kaladp0025s0018.v1.1"/>
</dbReference>
<dbReference type="Pfam" id="PF12874">
    <property type="entry name" value="zf-met"/>
    <property type="match status" value="2"/>
</dbReference>
<evidence type="ECO:0000259" key="9">
    <source>
        <dbReference type="SMART" id="SM00451"/>
    </source>
</evidence>
<dbReference type="Gene3D" id="3.30.160.60">
    <property type="entry name" value="Classic Zinc Finger"/>
    <property type="match status" value="2"/>
</dbReference>
<dbReference type="GO" id="GO:0003676">
    <property type="term" value="F:nucleic acid binding"/>
    <property type="evidence" value="ECO:0007669"/>
    <property type="project" value="InterPro"/>
</dbReference>
<dbReference type="AlphaFoldDB" id="A0A7N0T8U7"/>